<dbReference type="EMBL" id="QYUQ01000002">
    <property type="protein sequence ID" value="RJG00440.1"/>
    <property type="molecule type" value="Genomic_DNA"/>
</dbReference>
<dbReference type="Pfam" id="PF02566">
    <property type="entry name" value="OsmC"/>
    <property type="match status" value="1"/>
</dbReference>
<dbReference type="Proteomes" id="UP000266327">
    <property type="component" value="Unassembled WGS sequence"/>
</dbReference>
<dbReference type="SUPFAM" id="SSF82784">
    <property type="entry name" value="OsmC-like"/>
    <property type="match status" value="1"/>
</dbReference>
<dbReference type="InterPro" id="IPR003718">
    <property type="entry name" value="OsmC/Ohr_fam"/>
</dbReference>
<name>A0A3A3GHR1_9BURK</name>
<evidence type="ECO:0000313" key="2">
    <source>
        <dbReference type="Proteomes" id="UP000266327"/>
    </source>
</evidence>
<dbReference type="RefSeq" id="WP_119783894.1">
    <property type="nucleotide sequence ID" value="NZ_QYUQ01000002.1"/>
</dbReference>
<dbReference type="PANTHER" id="PTHR39624:SF2">
    <property type="entry name" value="OSMC-LIKE PROTEIN"/>
    <property type="match status" value="1"/>
</dbReference>
<keyword evidence="2" id="KW-1185">Reference proteome</keyword>
<sequence>MDVKVHKGQGKLQHFIDIGPHRLLTDESPQVGGEDTGPSPHELLAASLGACTALTLTLYARRKAWPLEDVQVRVEHAHEGDAFVLKRHIHYVGALDAEQCARLTEIANKCPIHKVLSGEIRIFTQEE</sequence>
<gene>
    <name evidence="1" type="ORF">D3878_01660</name>
</gene>
<protein>
    <submittedName>
        <fullName evidence="1">OsmC family peroxiredoxin</fullName>
    </submittedName>
</protein>
<dbReference type="Gene3D" id="3.30.300.20">
    <property type="match status" value="1"/>
</dbReference>
<dbReference type="InterPro" id="IPR015946">
    <property type="entry name" value="KH_dom-like_a/b"/>
</dbReference>
<reference evidence="2" key="1">
    <citation type="submission" date="2018-09" db="EMBL/GenBank/DDBJ databases">
        <authorList>
            <person name="Zhu H."/>
        </authorList>
    </citation>
    <scope>NUCLEOTIDE SEQUENCE [LARGE SCALE GENOMIC DNA]</scope>
    <source>
        <strain evidence="2">K1S02-23</strain>
    </source>
</reference>
<comment type="caution">
    <text evidence="1">The sequence shown here is derived from an EMBL/GenBank/DDBJ whole genome shotgun (WGS) entry which is preliminary data.</text>
</comment>
<dbReference type="PANTHER" id="PTHR39624">
    <property type="entry name" value="PROTEIN INVOLVED IN RIMO-MEDIATED BETA-METHYLTHIOLATION OF RIBOSOMAL PROTEIN S12 YCAO"/>
    <property type="match status" value="1"/>
</dbReference>
<proteinExistence type="predicted"/>
<evidence type="ECO:0000313" key="1">
    <source>
        <dbReference type="EMBL" id="RJG00440.1"/>
    </source>
</evidence>
<dbReference type="AlphaFoldDB" id="A0A3A3GHR1"/>
<accession>A0A3A3GHR1</accession>
<dbReference type="InterPro" id="IPR036102">
    <property type="entry name" value="OsmC/Ohrsf"/>
</dbReference>
<dbReference type="OrthoDB" id="9789573at2"/>
<organism evidence="1 2">
    <name type="scientific">Noviherbaspirillum sedimenti</name>
    <dbReference type="NCBI Taxonomy" id="2320865"/>
    <lineage>
        <taxon>Bacteria</taxon>
        <taxon>Pseudomonadati</taxon>
        <taxon>Pseudomonadota</taxon>
        <taxon>Betaproteobacteria</taxon>
        <taxon>Burkholderiales</taxon>
        <taxon>Oxalobacteraceae</taxon>
        <taxon>Noviherbaspirillum</taxon>
    </lineage>
</organism>